<comment type="caution">
    <text evidence="1">The sequence shown here is derived from an EMBL/GenBank/DDBJ whole genome shotgun (WGS) entry which is preliminary data.</text>
</comment>
<dbReference type="GO" id="GO:0016787">
    <property type="term" value="F:hydrolase activity"/>
    <property type="evidence" value="ECO:0007669"/>
    <property type="project" value="UniProtKB-KW"/>
</dbReference>
<dbReference type="Pfam" id="PF12710">
    <property type="entry name" value="HAD"/>
    <property type="match status" value="1"/>
</dbReference>
<keyword evidence="2" id="KW-1185">Reference proteome</keyword>
<dbReference type="AlphaFoldDB" id="A0A6V6Y210"/>
<sequence>MKQKIALFDFDKTVISRDSILILYDKTCKKVPGFRGKLYGNLLKGALTRHPKKIKTTVKEEFLRMLSYYTEDELKAFVYEDLMQHAFQEAVDEIHRLKAEGYYLMLVSASVENYLTYVKDCLPFDHIIGTVIDQDYKLVGENNRHEQKVNNILAHLSEKNMAIDYDNSLSYSDSLSADRPMMELTRYRYLINNPVKAEGYLHLEWHDTPVSRRKK</sequence>
<proteinExistence type="predicted"/>
<gene>
    <name evidence="1" type="ORF">PEPNEM18_00763</name>
</gene>
<accession>A0A6V6Y210</accession>
<dbReference type="EMBL" id="CAIJCS010000016">
    <property type="protein sequence ID" value="CAC9928731.1"/>
    <property type="molecule type" value="Genomic_DNA"/>
</dbReference>
<dbReference type="Gene3D" id="3.40.50.1000">
    <property type="entry name" value="HAD superfamily/HAD-like"/>
    <property type="match status" value="1"/>
</dbReference>
<protein>
    <submittedName>
        <fullName evidence="1">HAD hydrolase, family IB</fullName>
    </submittedName>
</protein>
<organism evidence="1 2">
    <name type="scientific">Aedoeadaptatus nemausensis</name>
    <dbReference type="NCBI Taxonomy" id="2582829"/>
    <lineage>
        <taxon>Bacteria</taxon>
        <taxon>Bacillati</taxon>
        <taxon>Bacillota</taxon>
        <taxon>Tissierellia</taxon>
        <taxon>Tissierellales</taxon>
        <taxon>Peptoniphilaceae</taxon>
        <taxon>Aedoeadaptatus</taxon>
    </lineage>
</organism>
<dbReference type="Proteomes" id="UP000586454">
    <property type="component" value="Unassembled WGS sequence"/>
</dbReference>
<evidence type="ECO:0000313" key="2">
    <source>
        <dbReference type="Proteomes" id="UP000586454"/>
    </source>
</evidence>
<dbReference type="NCBIfam" id="TIGR01488">
    <property type="entry name" value="HAD-SF-IB"/>
    <property type="match status" value="1"/>
</dbReference>
<dbReference type="SUPFAM" id="SSF56784">
    <property type="entry name" value="HAD-like"/>
    <property type="match status" value="1"/>
</dbReference>
<dbReference type="InterPro" id="IPR023214">
    <property type="entry name" value="HAD_sf"/>
</dbReference>
<evidence type="ECO:0000313" key="1">
    <source>
        <dbReference type="EMBL" id="CAC9928731.1"/>
    </source>
</evidence>
<keyword evidence="1" id="KW-0378">Hydrolase</keyword>
<reference evidence="1 2" key="1">
    <citation type="submission" date="2020-06" db="EMBL/GenBank/DDBJ databases">
        <authorList>
            <person name="Criscuolo A."/>
        </authorList>
    </citation>
    <scope>NUCLEOTIDE SEQUENCE [LARGE SCALE GENOMIC DNA]</scope>
    <source>
        <strain evidence="1">1804121828</strain>
    </source>
</reference>
<dbReference type="RefSeq" id="WP_180499414.1">
    <property type="nucleotide sequence ID" value="NZ_CAIJCS010000016.1"/>
</dbReference>
<dbReference type="InterPro" id="IPR036412">
    <property type="entry name" value="HAD-like_sf"/>
</dbReference>
<dbReference type="Gene3D" id="1.20.1440.100">
    <property type="entry name" value="SG protein - dephosphorylation function"/>
    <property type="match status" value="1"/>
</dbReference>
<name>A0A6V6Y210_9FIRM</name>